<accession>A0AAV3Y1T9</accession>
<organism evidence="2 3">
    <name type="scientific">Plakobranchus ocellatus</name>
    <dbReference type="NCBI Taxonomy" id="259542"/>
    <lineage>
        <taxon>Eukaryota</taxon>
        <taxon>Metazoa</taxon>
        <taxon>Spiralia</taxon>
        <taxon>Lophotrochozoa</taxon>
        <taxon>Mollusca</taxon>
        <taxon>Gastropoda</taxon>
        <taxon>Heterobranchia</taxon>
        <taxon>Euthyneura</taxon>
        <taxon>Panpulmonata</taxon>
        <taxon>Sacoglossa</taxon>
        <taxon>Placobranchoidea</taxon>
        <taxon>Plakobranchidae</taxon>
        <taxon>Plakobranchus</taxon>
    </lineage>
</organism>
<reference evidence="2 3" key="1">
    <citation type="journal article" date="2021" name="Elife">
        <title>Chloroplast acquisition without the gene transfer in kleptoplastic sea slugs, Plakobranchus ocellatus.</title>
        <authorList>
            <person name="Maeda T."/>
            <person name="Takahashi S."/>
            <person name="Yoshida T."/>
            <person name="Shimamura S."/>
            <person name="Takaki Y."/>
            <person name="Nagai Y."/>
            <person name="Toyoda A."/>
            <person name="Suzuki Y."/>
            <person name="Arimoto A."/>
            <person name="Ishii H."/>
            <person name="Satoh N."/>
            <person name="Nishiyama T."/>
            <person name="Hasebe M."/>
            <person name="Maruyama T."/>
            <person name="Minagawa J."/>
            <person name="Obokata J."/>
            <person name="Shigenobu S."/>
        </authorList>
    </citation>
    <scope>NUCLEOTIDE SEQUENCE [LARGE SCALE GENOMIC DNA]</scope>
</reference>
<evidence type="ECO:0000313" key="3">
    <source>
        <dbReference type="Proteomes" id="UP000735302"/>
    </source>
</evidence>
<sequence>MYPNDFPAPQIQGAMTRQVDSPRKAHMRNSHIKPYPMKPAGPATSVSSYHTRRQQQCSQQPNSYRDPQSTTSSNWVEEQSQISG</sequence>
<dbReference type="Proteomes" id="UP000735302">
    <property type="component" value="Unassembled WGS sequence"/>
</dbReference>
<protein>
    <submittedName>
        <fullName evidence="2">Uncharacterized protein</fullName>
    </submittedName>
</protein>
<comment type="caution">
    <text evidence="2">The sequence shown here is derived from an EMBL/GenBank/DDBJ whole genome shotgun (WGS) entry which is preliminary data.</text>
</comment>
<name>A0AAV3Y1T9_9GAST</name>
<keyword evidence="3" id="KW-1185">Reference proteome</keyword>
<gene>
    <name evidence="2" type="ORF">PoB_000285100</name>
</gene>
<feature type="compositionally biased region" description="Polar residues" evidence="1">
    <location>
        <begin position="44"/>
        <end position="84"/>
    </location>
</feature>
<evidence type="ECO:0000256" key="1">
    <source>
        <dbReference type="SAM" id="MobiDB-lite"/>
    </source>
</evidence>
<proteinExistence type="predicted"/>
<dbReference type="EMBL" id="BLXT01000370">
    <property type="protein sequence ID" value="GFN76345.1"/>
    <property type="molecule type" value="Genomic_DNA"/>
</dbReference>
<dbReference type="AlphaFoldDB" id="A0AAV3Y1T9"/>
<feature type="region of interest" description="Disordered" evidence="1">
    <location>
        <begin position="1"/>
        <end position="84"/>
    </location>
</feature>
<evidence type="ECO:0000313" key="2">
    <source>
        <dbReference type="EMBL" id="GFN76345.1"/>
    </source>
</evidence>